<protein>
    <submittedName>
        <fullName evidence="2">Uncharacterized protein</fullName>
    </submittedName>
</protein>
<comment type="caution">
    <text evidence="2">The sequence shown here is derived from an EMBL/GenBank/DDBJ whole genome shotgun (WGS) entry which is preliminary data.</text>
</comment>
<feature type="compositionally biased region" description="Basic and acidic residues" evidence="1">
    <location>
        <begin position="48"/>
        <end position="58"/>
    </location>
</feature>
<reference evidence="2" key="1">
    <citation type="journal article" date="2019" name="Sci. Rep.">
        <title>Draft genome of Tanacetum cinerariifolium, the natural source of mosquito coil.</title>
        <authorList>
            <person name="Yamashiro T."/>
            <person name="Shiraishi A."/>
            <person name="Satake H."/>
            <person name="Nakayama K."/>
        </authorList>
    </citation>
    <scope>NUCLEOTIDE SEQUENCE</scope>
</reference>
<feature type="region of interest" description="Disordered" evidence="1">
    <location>
        <begin position="19"/>
        <end position="104"/>
    </location>
</feature>
<gene>
    <name evidence="2" type="ORF">Tci_923828</name>
</gene>
<name>A0A699WXH2_TANCI</name>
<accession>A0A699WXH2</accession>
<feature type="non-terminal residue" evidence="2">
    <location>
        <position position="104"/>
    </location>
</feature>
<organism evidence="2">
    <name type="scientific">Tanacetum cinerariifolium</name>
    <name type="common">Dalmatian daisy</name>
    <name type="synonym">Chrysanthemum cinerariifolium</name>
    <dbReference type="NCBI Taxonomy" id="118510"/>
    <lineage>
        <taxon>Eukaryota</taxon>
        <taxon>Viridiplantae</taxon>
        <taxon>Streptophyta</taxon>
        <taxon>Embryophyta</taxon>
        <taxon>Tracheophyta</taxon>
        <taxon>Spermatophyta</taxon>
        <taxon>Magnoliopsida</taxon>
        <taxon>eudicotyledons</taxon>
        <taxon>Gunneridae</taxon>
        <taxon>Pentapetalae</taxon>
        <taxon>asterids</taxon>
        <taxon>campanulids</taxon>
        <taxon>Asterales</taxon>
        <taxon>Asteraceae</taxon>
        <taxon>Asteroideae</taxon>
        <taxon>Anthemideae</taxon>
        <taxon>Anthemidinae</taxon>
        <taxon>Tanacetum</taxon>
    </lineage>
</organism>
<feature type="non-terminal residue" evidence="2">
    <location>
        <position position="1"/>
    </location>
</feature>
<sequence>GGKSDVILTLVFLGGLPKDKKNYQKSSKVNEVLQPKPSPITKSSVRQLPKEVTKEKGLVKPKAARIESNVGKRKRLVKDKEVEDERDSDVEGSDGESEPDKEHK</sequence>
<dbReference type="EMBL" id="BKCJ011775336">
    <property type="protein sequence ID" value="GFD51859.1"/>
    <property type="molecule type" value="Genomic_DNA"/>
</dbReference>
<evidence type="ECO:0000256" key="1">
    <source>
        <dbReference type="SAM" id="MobiDB-lite"/>
    </source>
</evidence>
<proteinExistence type="predicted"/>
<evidence type="ECO:0000313" key="2">
    <source>
        <dbReference type="EMBL" id="GFD51859.1"/>
    </source>
</evidence>
<dbReference type="AlphaFoldDB" id="A0A699WXH2"/>
<feature type="compositionally biased region" description="Acidic residues" evidence="1">
    <location>
        <begin position="84"/>
        <end position="97"/>
    </location>
</feature>